<evidence type="ECO:0000256" key="8">
    <source>
        <dbReference type="SAM" id="MobiDB-lite"/>
    </source>
</evidence>
<reference evidence="11 12" key="1">
    <citation type="journal article" date="2018" name="BMC Genomics">
        <title>Genomic evidence for intraspecific hybridization in a clonal and extremely halotolerant yeast.</title>
        <authorList>
            <person name="Gostincar C."/>
            <person name="Stajich J.E."/>
            <person name="Zupancic J."/>
            <person name="Zalar P."/>
            <person name="Gunde-Cimerman N."/>
        </authorList>
    </citation>
    <scope>NUCLEOTIDE SEQUENCE [LARGE SCALE GENOMIC DNA]</scope>
    <source>
        <strain evidence="10 12">EXF-6654</strain>
        <strain evidence="9 11">EXF-6656</strain>
    </source>
</reference>
<comment type="caution">
    <text evidence="9">The sequence shown here is derived from an EMBL/GenBank/DDBJ whole genome shotgun (WGS) entry which is preliminary data.</text>
</comment>
<dbReference type="InterPro" id="IPR003445">
    <property type="entry name" value="Cat_transpt"/>
</dbReference>
<evidence type="ECO:0000256" key="5">
    <source>
        <dbReference type="ARBA" id="ARBA00023065"/>
    </source>
</evidence>
<feature type="compositionally biased region" description="Polar residues" evidence="8">
    <location>
        <begin position="176"/>
        <end position="187"/>
    </location>
</feature>
<feature type="transmembrane region" description="Helical" evidence="7">
    <location>
        <begin position="57"/>
        <end position="77"/>
    </location>
</feature>
<dbReference type="Pfam" id="PF02386">
    <property type="entry name" value="TrkH"/>
    <property type="match status" value="1"/>
</dbReference>
<evidence type="ECO:0000256" key="6">
    <source>
        <dbReference type="ARBA" id="ARBA00023136"/>
    </source>
</evidence>
<accession>A0A3M6WXY2</accession>
<keyword evidence="2 7" id="KW-0813">Transport</keyword>
<feature type="transmembrane region" description="Helical" evidence="7">
    <location>
        <begin position="411"/>
        <end position="435"/>
    </location>
</feature>
<name>A0A3M6WXY2_HORWE</name>
<feature type="transmembrane region" description="Helical" evidence="7">
    <location>
        <begin position="33"/>
        <end position="50"/>
    </location>
</feature>
<dbReference type="GO" id="GO:0030007">
    <property type="term" value="P:intracellular potassium ion homeostasis"/>
    <property type="evidence" value="ECO:0007669"/>
    <property type="project" value="UniProtKB-UniRule"/>
</dbReference>
<dbReference type="InterPro" id="IPR015958">
    <property type="entry name" value="Trk1_fungi"/>
</dbReference>
<dbReference type="OrthoDB" id="9999863at2759"/>
<keyword evidence="6 7" id="KW-0472">Membrane</keyword>
<organism evidence="9 11">
    <name type="scientific">Hortaea werneckii</name>
    <name type="common">Black yeast</name>
    <name type="synonym">Cladosporium werneckii</name>
    <dbReference type="NCBI Taxonomy" id="91943"/>
    <lineage>
        <taxon>Eukaryota</taxon>
        <taxon>Fungi</taxon>
        <taxon>Dikarya</taxon>
        <taxon>Ascomycota</taxon>
        <taxon>Pezizomycotina</taxon>
        <taxon>Dothideomycetes</taxon>
        <taxon>Dothideomycetidae</taxon>
        <taxon>Mycosphaerellales</taxon>
        <taxon>Teratosphaeriaceae</taxon>
        <taxon>Hortaea</taxon>
    </lineage>
</organism>
<evidence type="ECO:0000313" key="9">
    <source>
        <dbReference type="EMBL" id="RMX83088.1"/>
    </source>
</evidence>
<dbReference type="AlphaFoldDB" id="A0A3M6WXY2"/>
<dbReference type="EMBL" id="QWIK01000024">
    <property type="protein sequence ID" value="RMY15838.1"/>
    <property type="molecule type" value="Genomic_DNA"/>
</dbReference>
<comment type="similarity">
    <text evidence="7">Belongs to the TrkH potassium transport family.</text>
</comment>
<feature type="transmembrane region" description="Helical" evidence="7">
    <location>
        <begin position="485"/>
        <end position="505"/>
    </location>
</feature>
<feature type="transmembrane region" description="Helical" evidence="7">
    <location>
        <begin position="653"/>
        <end position="671"/>
    </location>
</feature>
<proteinExistence type="inferred from homology"/>
<evidence type="ECO:0000256" key="4">
    <source>
        <dbReference type="ARBA" id="ARBA00022989"/>
    </source>
</evidence>
<dbReference type="VEuPathDB" id="FungiDB:BTJ68_06414"/>
<gene>
    <name evidence="10" type="ORF">D0868_00659</name>
    <name evidence="9" type="ORF">D0869_05570</name>
</gene>
<keyword evidence="7" id="KW-0633">Potassium transport</keyword>
<dbReference type="PANTHER" id="PTHR31064">
    <property type="entry name" value="POTASSIUM TRANSPORT PROTEIN DDB_G0292412-RELATED"/>
    <property type="match status" value="1"/>
</dbReference>
<feature type="region of interest" description="Disordered" evidence="8">
    <location>
        <begin position="135"/>
        <end position="260"/>
    </location>
</feature>
<keyword evidence="7" id="KW-0630">Potassium</keyword>
<feature type="region of interest" description="Disordered" evidence="8">
    <location>
        <begin position="585"/>
        <end position="609"/>
    </location>
</feature>
<dbReference type="GO" id="GO:0005886">
    <property type="term" value="C:plasma membrane"/>
    <property type="evidence" value="ECO:0007669"/>
    <property type="project" value="InterPro"/>
</dbReference>
<dbReference type="PANTHER" id="PTHR31064:SF37">
    <property type="entry name" value="TRANSPORTER, PUTATIVE (EUROFUNG)-RELATED"/>
    <property type="match status" value="1"/>
</dbReference>
<evidence type="ECO:0000256" key="1">
    <source>
        <dbReference type="ARBA" id="ARBA00004141"/>
    </source>
</evidence>
<feature type="transmembrane region" description="Helical" evidence="7">
    <location>
        <begin position="526"/>
        <end position="545"/>
    </location>
</feature>
<feature type="transmembrane region" description="Helical" evidence="7">
    <location>
        <begin position="551"/>
        <end position="568"/>
    </location>
</feature>
<dbReference type="GO" id="GO:0140107">
    <property type="term" value="F:high-affinity potassium ion transmembrane transporter activity"/>
    <property type="evidence" value="ECO:0007669"/>
    <property type="project" value="TreeGrafter"/>
</dbReference>
<evidence type="ECO:0000313" key="11">
    <source>
        <dbReference type="Proteomes" id="UP000281245"/>
    </source>
</evidence>
<dbReference type="PIRSF" id="PIRSF002450">
    <property type="entry name" value="K+_transpter_TRK"/>
    <property type="match status" value="1"/>
</dbReference>
<dbReference type="Proteomes" id="UP000282582">
    <property type="component" value="Unassembled WGS sequence"/>
</dbReference>
<comment type="subcellular location">
    <subcellularLocation>
        <location evidence="1">Membrane</location>
        <topology evidence="1">Multi-pass membrane protein</topology>
    </subcellularLocation>
</comment>
<dbReference type="GO" id="GO:1990573">
    <property type="term" value="P:potassium ion import across plasma membrane"/>
    <property type="evidence" value="ECO:0007669"/>
    <property type="project" value="TreeGrafter"/>
</dbReference>
<keyword evidence="4 7" id="KW-1133">Transmembrane helix</keyword>
<evidence type="ECO:0000256" key="2">
    <source>
        <dbReference type="ARBA" id="ARBA00022448"/>
    </source>
</evidence>
<feature type="transmembrane region" description="Helical" evidence="7">
    <location>
        <begin position="89"/>
        <end position="110"/>
    </location>
</feature>
<evidence type="ECO:0000256" key="3">
    <source>
        <dbReference type="ARBA" id="ARBA00022692"/>
    </source>
</evidence>
<dbReference type="InterPro" id="IPR051143">
    <property type="entry name" value="TrkH_K-transport"/>
</dbReference>
<keyword evidence="5 7" id="KW-0406">Ion transport</keyword>
<sequence>MALKQTLSRYLNAWPLRAIRQQLPPLNFITIHYLYFTLTCLAFALVFWGSSTPFKKVTFIDSLFLTISAMTLAGLNTVNLSELNTFQQFLLFILIMLGSAIWISGFVVLVRKHAFEKKFEDMVARAREKRGRSRSRSRIGRVWTRRASETAENDEERNELHDRQGSDESESKVTPEDQQGTEPQMYSSLDGVRERSQTPPARRGGPEMNGISSITGQPVPLSDDDESKISRDRSRIAFRDDVRFSPRAGPQPKELRRRSSNIFSMNGVGARPMRSLAVSTSVDDPLPRIPLQRAKTDGKYDISRYFESAAGWVSRNSQFHGLSQDEREKLGGCEYRALYFLAWLVPAYFVMWQLLGALGCASWVAYNAREKAEQNGLNPWWVGAFNAVSAFNNSGMSLLDANMIAFQRSYYMLLTMGLLILAGNTCFPIFLRFIIWSMWKAIDNPFAAERWFKGEQWDERRRTLRFLLDHPRRCFTNLFPSQHTWWLLLSVVTLNVVDWAAFEILNINNKKLESGLETRYRVIDGLFQAFAVRSGGFYVVSIPTLRISLQVLYVVMMYISVYPVVITMRNSNVYEERSLGIYADDEDEEQDPNAAGGEKSNSHSEPARSSGFLLRRAKTIRDHFIAGGAAAATHESNGHFVRQQLRAQLAHDAWWIVLALFLIMIIESSSFDQNPVVYSVFNFIFEVVSAYGCVGISVGIPWNFYSFCGSWHTLSKLILCAVMLRGRHRGLPVAIDKAVLIPGEKHWAAEEEDGRIRLARTMSRGRGAEIV</sequence>
<feature type="transmembrane region" description="Helical" evidence="7">
    <location>
        <begin position="337"/>
        <end position="366"/>
    </location>
</feature>
<keyword evidence="3 7" id="KW-0812">Transmembrane</keyword>
<feature type="transmembrane region" description="Helical" evidence="7">
    <location>
        <begin position="683"/>
        <end position="705"/>
    </location>
</feature>
<evidence type="ECO:0000313" key="12">
    <source>
        <dbReference type="Proteomes" id="UP000282582"/>
    </source>
</evidence>
<protein>
    <recommendedName>
        <fullName evidence="7">Potassium transport protein</fullName>
    </recommendedName>
</protein>
<evidence type="ECO:0000313" key="10">
    <source>
        <dbReference type="EMBL" id="RMY15838.1"/>
    </source>
</evidence>
<dbReference type="Proteomes" id="UP000281245">
    <property type="component" value="Unassembled WGS sequence"/>
</dbReference>
<feature type="compositionally biased region" description="Basic and acidic residues" evidence="8">
    <location>
        <begin position="158"/>
        <end position="175"/>
    </location>
</feature>
<feature type="compositionally biased region" description="Basic and acidic residues" evidence="8">
    <location>
        <begin position="227"/>
        <end position="244"/>
    </location>
</feature>
<evidence type="ECO:0000256" key="7">
    <source>
        <dbReference type="PIRNR" id="PIRNR002450"/>
    </source>
</evidence>
<dbReference type="EMBL" id="QWIJ01000377">
    <property type="protein sequence ID" value="RMX83088.1"/>
    <property type="molecule type" value="Genomic_DNA"/>
</dbReference>